<evidence type="ECO:0000313" key="2">
    <source>
        <dbReference type="EMBL" id="CAJ09379.1"/>
    </source>
</evidence>
<dbReference type="VEuPathDB" id="TriTrypDB:LMJLV39_360052300"/>
<dbReference type="Proteomes" id="UP000000542">
    <property type="component" value="Chromosome 36"/>
</dbReference>
<keyword evidence="1" id="KW-0472">Membrane</keyword>
<dbReference type="VEuPathDB" id="TriTrypDB:LMJSD75_360052200"/>
<gene>
    <name evidence="2" type="ORF">LMJF_36_4130</name>
</gene>
<dbReference type="RefSeq" id="XP_001686996.1">
    <property type="nucleotide sequence ID" value="XM_001686944.1"/>
</dbReference>
<keyword evidence="3" id="KW-1185">Reference proteome</keyword>
<dbReference type="GeneID" id="5655711"/>
<feature type="transmembrane region" description="Helical" evidence="1">
    <location>
        <begin position="212"/>
        <end position="236"/>
    </location>
</feature>
<feature type="transmembrane region" description="Helical" evidence="1">
    <location>
        <begin position="141"/>
        <end position="162"/>
    </location>
</feature>
<organism evidence="2 3">
    <name type="scientific">Leishmania major</name>
    <dbReference type="NCBI Taxonomy" id="5664"/>
    <lineage>
        <taxon>Eukaryota</taxon>
        <taxon>Discoba</taxon>
        <taxon>Euglenozoa</taxon>
        <taxon>Kinetoplastea</taxon>
        <taxon>Metakinetoplastina</taxon>
        <taxon>Trypanosomatida</taxon>
        <taxon>Trypanosomatidae</taxon>
        <taxon>Leishmaniinae</taxon>
        <taxon>Leishmania</taxon>
    </lineage>
</organism>
<dbReference type="HOGENOM" id="CLU_1172610_0_0_1"/>
<dbReference type="eggNOG" id="ENOG502SMV6">
    <property type="taxonomic scope" value="Eukaryota"/>
</dbReference>
<keyword evidence="1" id="KW-1133">Transmembrane helix</keyword>
<name>Q4Q102_LEIMA</name>
<reference evidence="2 3" key="1">
    <citation type="journal article" date="2005" name="Science">
        <title>The genome of the kinetoplastid parasite, Leishmania major.</title>
        <authorList>
            <person name="Ivens A.C."/>
            <person name="Peacock C.S."/>
            <person name="Worthey E.A."/>
            <person name="Murphy L."/>
            <person name="Aggarwal G."/>
            <person name="Berriman M."/>
            <person name="Sisk E."/>
            <person name="Rajandream M.A."/>
            <person name="Adlem E."/>
            <person name="Aert R."/>
            <person name="Anupama A."/>
            <person name="Apostolou Z."/>
            <person name="Attipoe P."/>
            <person name="Bason N."/>
            <person name="Bauser C."/>
            <person name="Beck A."/>
            <person name="Beverley S.M."/>
            <person name="Bianchettin G."/>
            <person name="Borzym K."/>
            <person name="Bothe G."/>
            <person name="Bruschi C.V."/>
            <person name="Collins M."/>
            <person name="Cadag E."/>
            <person name="Ciarloni L."/>
            <person name="Clayton C."/>
            <person name="Coulson R.M."/>
            <person name="Cronin A."/>
            <person name="Cruz A.K."/>
            <person name="Davies R.M."/>
            <person name="De Gaudenzi J."/>
            <person name="Dobson D.E."/>
            <person name="Duesterhoeft A."/>
            <person name="Fazelina G."/>
            <person name="Fosker N."/>
            <person name="Frasch A.C."/>
            <person name="Fraser A."/>
            <person name="Fuchs M."/>
            <person name="Gabel C."/>
            <person name="Goble A."/>
            <person name="Goffeau A."/>
            <person name="Harris D."/>
            <person name="Hertz-Fowler C."/>
            <person name="Hilbert H."/>
            <person name="Horn D."/>
            <person name="Huang Y."/>
            <person name="Klages S."/>
            <person name="Knights A."/>
            <person name="Kube M."/>
            <person name="Larke N."/>
            <person name="Litvin L."/>
            <person name="Lord A."/>
            <person name="Louie T."/>
            <person name="Marra M."/>
            <person name="Masuy D."/>
            <person name="Matthews K."/>
            <person name="Michaeli S."/>
            <person name="Mottram J.C."/>
            <person name="Muller-Auer S."/>
            <person name="Munden H."/>
            <person name="Nelson S."/>
            <person name="Norbertczak H."/>
            <person name="Oliver K."/>
            <person name="O'neil S."/>
            <person name="Pentony M."/>
            <person name="Pohl T.M."/>
            <person name="Price C."/>
            <person name="Purnelle B."/>
            <person name="Quail M.A."/>
            <person name="Rabbinowitsch E."/>
            <person name="Reinhardt R."/>
            <person name="Rieger M."/>
            <person name="Rinta J."/>
            <person name="Robben J."/>
            <person name="Robertson L."/>
            <person name="Ruiz J.C."/>
            <person name="Rutter S."/>
            <person name="Saunders D."/>
            <person name="Schafer M."/>
            <person name="Schein J."/>
            <person name="Schwartz D.C."/>
            <person name="Seeger K."/>
            <person name="Seyler A."/>
            <person name="Sharp S."/>
            <person name="Shin H."/>
            <person name="Sivam D."/>
            <person name="Squares R."/>
            <person name="Squares S."/>
            <person name="Tosato V."/>
            <person name="Vogt C."/>
            <person name="Volckaert G."/>
            <person name="Wambutt R."/>
            <person name="Warren T."/>
            <person name="Wedler H."/>
            <person name="Woodward J."/>
            <person name="Zhou S."/>
            <person name="Zimmermann W."/>
            <person name="Smith D.F."/>
            <person name="Blackwell J.M."/>
            <person name="Stuart K.D."/>
            <person name="Barrell B."/>
            <person name="Myler P.J."/>
        </authorList>
    </citation>
    <scope>NUCLEOTIDE SEQUENCE [LARGE SCALE GENOMIC DNA]</scope>
    <source>
        <strain evidence="3">MHOM/IL/81/Friedlin</strain>
    </source>
</reference>
<feature type="transmembrane region" description="Helical" evidence="1">
    <location>
        <begin position="21"/>
        <end position="43"/>
    </location>
</feature>
<dbReference type="KEGG" id="lma:LMJF_36_4130"/>
<reference evidence="2 3" key="2">
    <citation type="journal article" date="2011" name="Genome Res.">
        <title>Chromosome and gene copy number variation allow major structural change between species and strains of Leishmania.</title>
        <authorList>
            <person name="Rogers M.B."/>
            <person name="Hilley J.D."/>
            <person name="Dickens N.J."/>
            <person name="Wilkes J."/>
            <person name="Bates P.A."/>
            <person name="Depledge D.P."/>
            <person name="Harris D."/>
            <person name="Her Y."/>
            <person name="Herzyk P."/>
            <person name="Imamura H."/>
            <person name="Otto T.D."/>
            <person name="Sanders M."/>
            <person name="Seeger K."/>
            <person name="Dujardin J.C."/>
            <person name="Berriman M."/>
            <person name="Smith D.F."/>
            <person name="Hertz-Fowler C."/>
            <person name="Mottram J.C."/>
        </authorList>
    </citation>
    <scope>NUCLEOTIDE SEQUENCE [LARGE SCALE GENOMIC DNA]</scope>
    <source>
        <strain evidence="3">MHOM/IL/81/Friedlin</strain>
    </source>
</reference>
<dbReference type="VEuPathDB" id="TriTrypDB:LmjF.36.4130"/>
<proteinExistence type="predicted"/>
<sequence length="237" mass="26857">MGRLDHRREDKRSCGGRVVDALCGVFSLRIALSIIYFILVVLLCVMQDLSLFSTPTIRIMNIEASRIVGAKTFIAATWFKVDQSIYGANVTGRIDVKLWVTKMNMHVEIPYGFLPQNISQVYHVQDLPCAEFRNFFRCMQIFSLLSIFTGFIVWVFTVSNFFTRMFLPLLWLFLWVTIAFTATTVAMMFRVLCDGACDGEVGEIPPFTTLATPMGGFALAFISLQTYLVTSLMTVFL</sequence>
<dbReference type="OMA" id="TIRIMNI"/>
<protein>
    <submittedName>
        <fullName evidence="2">Uncharacterized protein</fullName>
    </submittedName>
</protein>
<dbReference type="EMBL" id="FR796432">
    <property type="protein sequence ID" value="CAJ09379.1"/>
    <property type="molecule type" value="Genomic_DNA"/>
</dbReference>
<evidence type="ECO:0000313" key="3">
    <source>
        <dbReference type="Proteomes" id="UP000000542"/>
    </source>
</evidence>
<accession>Q4Q102</accession>
<keyword evidence="1" id="KW-0812">Transmembrane</keyword>
<dbReference type="AlphaFoldDB" id="Q4Q102"/>
<dbReference type="InParanoid" id="Q4Q102"/>
<dbReference type="VEuPathDB" id="TriTrypDB:LMJFC_360056400"/>
<feature type="transmembrane region" description="Helical" evidence="1">
    <location>
        <begin position="169"/>
        <end position="192"/>
    </location>
</feature>
<evidence type="ECO:0000256" key="1">
    <source>
        <dbReference type="SAM" id="Phobius"/>
    </source>
</evidence>